<keyword evidence="3 6" id="KW-0560">Oxidoreductase</keyword>
<comment type="cofactor">
    <cofactor evidence="5">
        <name>Fe(2+)</name>
        <dbReference type="ChEBI" id="CHEBI:29033"/>
    </cofactor>
    <text evidence="5">Binds 1 Fe(2+) ion per subunit.</text>
</comment>
<dbReference type="InterPro" id="IPR004294">
    <property type="entry name" value="Carotenoid_Oase"/>
</dbReference>
<evidence type="ECO:0000256" key="3">
    <source>
        <dbReference type="ARBA" id="ARBA00022964"/>
    </source>
</evidence>
<accession>A0AAQ3K3S8</accession>
<evidence type="ECO:0000256" key="4">
    <source>
        <dbReference type="ARBA" id="ARBA00023004"/>
    </source>
</evidence>
<dbReference type="PANTHER" id="PTHR10543">
    <property type="entry name" value="BETA-CAROTENE DIOXYGENASE"/>
    <property type="match status" value="1"/>
</dbReference>
<feature type="binding site" evidence="5">
    <location>
        <position position="404"/>
    </location>
    <ligand>
        <name>Fe cation</name>
        <dbReference type="ChEBI" id="CHEBI:24875"/>
        <note>catalytic</note>
    </ligand>
</feature>
<proteinExistence type="inferred from homology"/>
<protein>
    <submittedName>
        <fullName evidence="6">Carotenoid cleavage dioxygenase 7, chloroplastic</fullName>
    </submittedName>
</protein>
<name>A0AAQ3K3S8_9LILI</name>
<dbReference type="PANTHER" id="PTHR10543:SF37">
    <property type="entry name" value="CAROTENOID CLEAVAGE DIOXYGENASE 7, CHLOROPLASTIC"/>
    <property type="match status" value="1"/>
</dbReference>
<evidence type="ECO:0000256" key="2">
    <source>
        <dbReference type="ARBA" id="ARBA00022723"/>
    </source>
</evidence>
<gene>
    <name evidence="6" type="ORF">Cni_G08961</name>
</gene>
<keyword evidence="7" id="KW-1185">Reference proteome</keyword>
<organism evidence="6 7">
    <name type="scientific">Canna indica</name>
    <name type="common">Indian-shot</name>
    <dbReference type="NCBI Taxonomy" id="4628"/>
    <lineage>
        <taxon>Eukaryota</taxon>
        <taxon>Viridiplantae</taxon>
        <taxon>Streptophyta</taxon>
        <taxon>Embryophyta</taxon>
        <taxon>Tracheophyta</taxon>
        <taxon>Spermatophyta</taxon>
        <taxon>Magnoliopsida</taxon>
        <taxon>Liliopsida</taxon>
        <taxon>Zingiberales</taxon>
        <taxon>Cannaceae</taxon>
        <taxon>Canna</taxon>
    </lineage>
</organism>
<evidence type="ECO:0000256" key="1">
    <source>
        <dbReference type="ARBA" id="ARBA00006787"/>
    </source>
</evidence>
<feature type="binding site" evidence="5">
    <location>
        <position position="328"/>
    </location>
    <ligand>
        <name>Fe cation</name>
        <dbReference type="ChEBI" id="CHEBI:24875"/>
        <note>catalytic</note>
    </ligand>
</feature>
<dbReference type="GO" id="GO:0045549">
    <property type="term" value="F:9-cis-epoxycarotenoid dioxygenase activity"/>
    <property type="evidence" value="ECO:0007669"/>
    <property type="project" value="TreeGrafter"/>
</dbReference>
<dbReference type="AlphaFoldDB" id="A0AAQ3K3S8"/>
<keyword evidence="4 5" id="KW-0408">Iron</keyword>
<dbReference type="GO" id="GO:0009570">
    <property type="term" value="C:chloroplast stroma"/>
    <property type="evidence" value="ECO:0007669"/>
    <property type="project" value="TreeGrafter"/>
</dbReference>
<evidence type="ECO:0000313" key="7">
    <source>
        <dbReference type="Proteomes" id="UP001327560"/>
    </source>
</evidence>
<dbReference type="GO" id="GO:0016121">
    <property type="term" value="P:carotene catabolic process"/>
    <property type="evidence" value="ECO:0007669"/>
    <property type="project" value="TreeGrafter"/>
</dbReference>
<evidence type="ECO:0000313" key="6">
    <source>
        <dbReference type="EMBL" id="WOL00248.1"/>
    </source>
</evidence>
<sequence length="620" mass="69154">MQIGFPLHRCCHLHLQPPPLKLPSSTTTTTTSLSSVHRVVPFVSSSSTSLSTSDLAADPADSPTAAFRDYQDLFASQRSETAEPIVLRPVHGSVPADFPIGTYYLAGPGIFSDDHGSTVHPLDGHGYLRAFDFRGGDGGACWYSARYVATEAQREEREAATGRWRFTHRGPFSVLQSGRRVGNLKVMKNVANTSVLGWGRRLMCLWEGGDPYEVDPVTLETVGPVDLVGHDRGGRRRRDRGRGAGAGVGVEVAAHFLKPVLRGVFNMPRKRLLAHYKIDTKRSRLLMLSCNAEDMLLPRSTFTFYEFDYNYELKQKKEFVIPDHLMIHDWAFTDNHYILLGNRIKLDIPGSLLAVSGLHPMIAALAVNPSKPTTPIYVLPRFCQEQGRNWSAPIEVPWQKWALHVGNAFEEKDGTGNLKIQLQASVCSYQWFNFQKMFGYNWHTGELDPSFMNIVNEEEFMLPHLVQVSVELDKKGACCGCSIADLSSRWKKPADFPAINPAFSGKRNTFIYAGSSSGTRRFLPCFPFDSVVKLNSLDGSVKSWSAGNRTFIGEPIFVPKGVEEDDGYVLVVEYAVSKRMCYLVILDARRIGEVGEVVAKLEVPQNLTFPIGFHGFWANR</sequence>
<dbReference type="Pfam" id="PF03055">
    <property type="entry name" value="RPE65"/>
    <property type="match status" value="1"/>
</dbReference>
<dbReference type="EMBL" id="CP136892">
    <property type="protein sequence ID" value="WOL00248.1"/>
    <property type="molecule type" value="Genomic_DNA"/>
</dbReference>
<keyword evidence="3 6" id="KW-0223">Dioxygenase</keyword>
<comment type="similarity">
    <text evidence="1">Belongs to the carotenoid oxygenase family.</text>
</comment>
<reference evidence="6 7" key="1">
    <citation type="submission" date="2023-10" db="EMBL/GenBank/DDBJ databases">
        <title>Chromosome-scale genome assembly provides insights into flower coloration mechanisms of Canna indica.</title>
        <authorList>
            <person name="Li C."/>
        </authorList>
    </citation>
    <scope>NUCLEOTIDE SEQUENCE [LARGE SCALE GENOMIC DNA]</scope>
    <source>
        <tissue evidence="6">Flower</tissue>
    </source>
</reference>
<dbReference type="GO" id="GO:0046872">
    <property type="term" value="F:metal ion binding"/>
    <property type="evidence" value="ECO:0007669"/>
    <property type="project" value="UniProtKB-KW"/>
</dbReference>
<dbReference type="Proteomes" id="UP001327560">
    <property type="component" value="Chromosome 3"/>
</dbReference>
<keyword evidence="2 5" id="KW-0479">Metal-binding</keyword>
<feature type="binding site" evidence="5">
    <location>
        <position position="614"/>
    </location>
    <ligand>
        <name>Fe cation</name>
        <dbReference type="ChEBI" id="CHEBI:24875"/>
        <note>catalytic</note>
    </ligand>
</feature>
<evidence type="ECO:0000256" key="5">
    <source>
        <dbReference type="PIRSR" id="PIRSR604294-1"/>
    </source>
</evidence>